<evidence type="ECO:0000256" key="1">
    <source>
        <dbReference type="SAM" id="Phobius"/>
    </source>
</evidence>
<feature type="transmembrane region" description="Helical" evidence="1">
    <location>
        <begin position="15"/>
        <end position="32"/>
    </location>
</feature>
<feature type="transmembrane region" description="Helical" evidence="1">
    <location>
        <begin position="44"/>
        <end position="66"/>
    </location>
</feature>
<evidence type="ECO:0000313" key="2">
    <source>
        <dbReference type="EMBL" id="QHT26780.1"/>
    </source>
</evidence>
<dbReference type="EMBL" id="MN739801">
    <property type="protein sequence ID" value="QHT26780.1"/>
    <property type="molecule type" value="Genomic_DNA"/>
</dbReference>
<organism evidence="2">
    <name type="scientific">viral metagenome</name>
    <dbReference type="NCBI Taxonomy" id="1070528"/>
    <lineage>
        <taxon>unclassified sequences</taxon>
        <taxon>metagenomes</taxon>
        <taxon>organismal metagenomes</taxon>
    </lineage>
</organism>
<accession>A0A6C0EE88</accession>
<keyword evidence="1" id="KW-0812">Transmembrane</keyword>
<reference evidence="2" key="1">
    <citation type="journal article" date="2020" name="Nature">
        <title>Giant virus diversity and host interactions through global metagenomics.</title>
        <authorList>
            <person name="Schulz F."/>
            <person name="Roux S."/>
            <person name="Paez-Espino D."/>
            <person name="Jungbluth S."/>
            <person name="Walsh D.A."/>
            <person name="Denef V.J."/>
            <person name="McMahon K.D."/>
            <person name="Konstantinidis K.T."/>
            <person name="Eloe-Fadrosh E.A."/>
            <person name="Kyrpides N.C."/>
            <person name="Woyke T."/>
        </authorList>
    </citation>
    <scope>NUCLEOTIDE SEQUENCE</scope>
    <source>
        <strain evidence="2">GVMAG-M-3300023179-2</strain>
    </source>
</reference>
<name>A0A6C0EE88_9ZZZZ</name>
<sequence length="76" mass="8651">MNNILQFNILNAEKIIKYILISFVIILCLKYIPENPLQTKDAIIVSFAASIIYAVMDMISPTIKIYNNKSNSCIKL</sequence>
<proteinExistence type="predicted"/>
<keyword evidence="1" id="KW-1133">Transmembrane helix</keyword>
<dbReference type="AlphaFoldDB" id="A0A6C0EE88"/>
<keyword evidence="1" id="KW-0472">Membrane</keyword>
<protein>
    <submittedName>
        <fullName evidence="2">Uncharacterized protein</fullName>
    </submittedName>
</protein>